<dbReference type="AlphaFoldDB" id="A0A6B1D867"/>
<dbReference type="InterPro" id="IPR050556">
    <property type="entry name" value="Type_II_TA_system_RNase"/>
</dbReference>
<comment type="cofactor">
    <cofactor evidence="1">
        <name>Mg(2+)</name>
        <dbReference type="ChEBI" id="CHEBI:18420"/>
    </cofactor>
</comment>
<evidence type="ECO:0000259" key="8">
    <source>
        <dbReference type="Pfam" id="PF01850"/>
    </source>
</evidence>
<dbReference type="EMBL" id="VXMH01000065">
    <property type="protein sequence ID" value="MYC95739.1"/>
    <property type="molecule type" value="Genomic_DNA"/>
</dbReference>
<evidence type="ECO:0000256" key="4">
    <source>
        <dbReference type="ARBA" id="ARBA00022723"/>
    </source>
</evidence>
<protein>
    <submittedName>
        <fullName evidence="9">Type II toxin-antitoxin system VapC family toxin</fullName>
    </submittedName>
</protein>
<evidence type="ECO:0000256" key="5">
    <source>
        <dbReference type="ARBA" id="ARBA00022801"/>
    </source>
</evidence>
<evidence type="ECO:0000256" key="1">
    <source>
        <dbReference type="ARBA" id="ARBA00001946"/>
    </source>
</evidence>
<feature type="domain" description="PIN" evidence="8">
    <location>
        <begin position="21"/>
        <end position="139"/>
    </location>
</feature>
<dbReference type="Gene3D" id="3.40.50.1010">
    <property type="entry name" value="5'-nuclease"/>
    <property type="match status" value="1"/>
</dbReference>
<proteinExistence type="inferred from homology"/>
<keyword evidence="2" id="KW-1277">Toxin-antitoxin system</keyword>
<reference evidence="9" key="1">
    <citation type="submission" date="2019-09" db="EMBL/GenBank/DDBJ databases">
        <title>Characterisation of the sponge microbiome using genome-centric metagenomics.</title>
        <authorList>
            <person name="Engelberts J.P."/>
            <person name="Robbins S.J."/>
            <person name="De Goeij J.M."/>
            <person name="Aranda M."/>
            <person name="Bell S.C."/>
            <person name="Webster N.S."/>
        </authorList>
    </citation>
    <scope>NUCLEOTIDE SEQUENCE</scope>
    <source>
        <strain evidence="9">SB0661_bin_32</strain>
    </source>
</reference>
<evidence type="ECO:0000256" key="2">
    <source>
        <dbReference type="ARBA" id="ARBA00022649"/>
    </source>
</evidence>
<organism evidence="9">
    <name type="scientific">Caldilineaceae bacterium SB0661_bin_32</name>
    <dbReference type="NCBI Taxonomy" id="2605255"/>
    <lineage>
        <taxon>Bacteria</taxon>
        <taxon>Bacillati</taxon>
        <taxon>Chloroflexota</taxon>
        <taxon>Caldilineae</taxon>
        <taxon>Caldilineales</taxon>
        <taxon>Caldilineaceae</taxon>
    </lineage>
</organism>
<comment type="similarity">
    <text evidence="7">Belongs to the PINc/VapC protein family.</text>
</comment>
<dbReference type="InterPro" id="IPR002716">
    <property type="entry name" value="PIN_dom"/>
</dbReference>
<gene>
    <name evidence="9" type="ORF">F4X14_12295</name>
</gene>
<dbReference type="PANTHER" id="PTHR33653:SF1">
    <property type="entry name" value="RIBONUCLEASE VAPC2"/>
    <property type="match status" value="1"/>
</dbReference>
<dbReference type="InterPro" id="IPR029060">
    <property type="entry name" value="PIN-like_dom_sf"/>
</dbReference>
<comment type="caution">
    <text evidence="9">The sequence shown here is derived from an EMBL/GenBank/DDBJ whole genome shotgun (WGS) entry which is preliminary data.</text>
</comment>
<dbReference type="Pfam" id="PF01850">
    <property type="entry name" value="PIN"/>
    <property type="match status" value="1"/>
</dbReference>
<keyword evidence="3" id="KW-0540">Nuclease</keyword>
<dbReference type="SUPFAM" id="SSF88723">
    <property type="entry name" value="PIN domain-like"/>
    <property type="match status" value="1"/>
</dbReference>
<dbReference type="GO" id="GO:0004518">
    <property type="term" value="F:nuclease activity"/>
    <property type="evidence" value="ECO:0007669"/>
    <property type="project" value="UniProtKB-KW"/>
</dbReference>
<keyword evidence="4" id="KW-0479">Metal-binding</keyword>
<dbReference type="GO" id="GO:0016787">
    <property type="term" value="F:hydrolase activity"/>
    <property type="evidence" value="ECO:0007669"/>
    <property type="project" value="UniProtKB-KW"/>
</dbReference>
<sequence>MRQHYPLRPRRRRKGVARLLVLDTSVVSYIFKKDSRASYYLQQAQGSRALISFQTLEELWHGAYFGGWGHRRKHELANHLKGYTVIWPSDRLVNVCAQLRADRKVAGRTLQSADAWIAATAILLQCPPASHDRDFSGIPGLIVIQAP</sequence>
<name>A0A6B1D867_9CHLR</name>
<keyword evidence="5" id="KW-0378">Hydrolase</keyword>
<dbReference type="GO" id="GO:0046872">
    <property type="term" value="F:metal ion binding"/>
    <property type="evidence" value="ECO:0007669"/>
    <property type="project" value="UniProtKB-KW"/>
</dbReference>
<evidence type="ECO:0000256" key="6">
    <source>
        <dbReference type="ARBA" id="ARBA00022842"/>
    </source>
</evidence>
<dbReference type="PANTHER" id="PTHR33653">
    <property type="entry name" value="RIBONUCLEASE VAPC2"/>
    <property type="match status" value="1"/>
</dbReference>
<evidence type="ECO:0000256" key="7">
    <source>
        <dbReference type="ARBA" id="ARBA00038093"/>
    </source>
</evidence>
<keyword evidence="6" id="KW-0460">Magnesium</keyword>
<evidence type="ECO:0000313" key="9">
    <source>
        <dbReference type="EMBL" id="MYC95739.1"/>
    </source>
</evidence>
<accession>A0A6B1D867</accession>
<evidence type="ECO:0000256" key="3">
    <source>
        <dbReference type="ARBA" id="ARBA00022722"/>
    </source>
</evidence>